<dbReference type="AlphaFoldDB" id="A0A6G0W444"/>
<organism evidence="1 2">
    <name type="scientific">Aphis craccivora</name>
    <name type="common">Cowpea aphid</name>
    <dbReference type="NCBI Taxonomy" id="307492"/>
    <lineage>
        <taxon>Eukaryota</taxon>
        <taxon>Metazoa</taxon>
        <taxon>Ecdysozoa</taxon>
        <taxon>Arthropoda</taxon>
        <taxon>Hexapoda</taxon>
        <taxon>Insecta</taxon>
        <taxon>Pterygota</taxon>
        <taxon>Neoptera</taxon>
        <taxon>Paraneoptera</taxon>
        <taxon>Hemiptera</taxon>
        <taxon>Sternorrhyncha</taxon>
        <taxon>Aphidomorpha</taxon>
        <taxon>Aphidoidea</taxon>
        <taxon>Aphididae</taxon>
        <taxon>Aphidini</taxon>
        <taxon>Aphis</taxon>
        <taxon>Aphis</taxon>
    </lineage>
</organism>
<name>A0A6G0W444_APHCR</name>
<proteinExistence type="predicted"/>
<evidence type="ECO:0000313" key="1">
    <source>
        <dbReference type="EMBL" id="KAF0721051.1"/>
    </source>
</evidence>
<accession>A0A6G0W444</accession>
<dbReference type="PANTHER" id="PTHR45749">
    <property type="match status" value="1"/>
</dbReference>
<dbReference type="Proteomes" id="UP000478052">
    <property type="component" value="Unassembled WGS sequence"/>
</dbReference>
<protein>
    <submittedName>
        <fullName evidence="1">Zinc finger MYM-type protein 1-like</fullName>
    </submittedName>
</protein>
<evidence type="ECO:0000313" key="2">
    <source>
        <dbReference type="Proteomes" id="UP000478052"/>
    </source>
</evidence>
<keyword evidence="2" id="KW-1185">Reference proteome</keyword>
<sequence>MMYYKDLIKQVKLTLTINLCDVVLLYKSLLNCVNELRDRFDDYEVKGKIISKCENYEKDDQRKRNISKRLYKYTENGVILDGKEAMKINTFFVIIDKLVLELSERSKAYTELDSLFNFFSDLLFICQEILKERTKRLVEKYSNDLDDELYEKCLHFKQFLNEIEIKESDKKSPGMFLKILREKKFFATFPNLDTALKMYLTIILSNATGERSFSILKRIKNYLSNSISDIKVSSLASFSANSELLESMNFDDLINTFTATKSRKRQI</sequence>
<dbReference type="PANTHER" id="PTHR45749:SF23">
    <property type="entry name" value="ZINC FINGER MYM-TYPE PROTEIN 1-LIKE"/>
    <property type="match status" value="1"/>
</dbReference>
<dbReference type="OrthoDB" id="6629154at2759"/>
<reference evidence="1 2" key="1">
    <citation type="submission" date="2019-08" db="EMBL/GenBank/DDBJ databases">
        <title>Whole genome of Aphis craccivora.</title>
        <authorList>
            <person name="Voronova N.V."/>
            <person name="Shulinski R.S."/>
            <person name="Bandarenka Y.V."/>
            <person name="Zhorov D.G."/>
            <person name="Warner D."/>
        </authorList>
    </citation>
    <scope>NUCLEOTIDE SEQUENCE [LARGE SCALE GENOMIC DNA]</scope>
    <source>
        <strain evidence="1">180601</strain>
        <tissue evidence="1">Whole Body</tissue>
    </source>
</reference>
<gene>
    <name evidence="1" type="ORF">FWK35_00021353</name>
</gene>
<comment type="caution">
    <text evidence="1">The sequence shown here is derived from an EMBL/GenBank/DDBJ whole genome shotgun (WGS) entry which is preliminary data.</text>
</comment>
<dbReference type="EMBL" id="VUJU01009317">
    <property type="protein sequence ID" value="KAF0721051.1"/>
    <property type="molecule type" value="Genomic_DNA"/>
</dbReference>